<dbReference type="AlphaFoldDB" id="A0A3Q7EQR1"/>
<protein>
    <submittedName>
        <fullName evidence="2">Uncharacterized protein</fullName>
    </submittedName>
</protein>
<keyword evidence="3" id="KW-1185">Reference proteome</keyword>
<accession>A0A3Q7EQR1</accession>
<reference evidence="2" key="2">
    <citation type="submission" date="2019-01" db="UniProtKB">
        <authorList>
            <consortium name="EnsemblPlants"/>
        </authorList>
    </citation>
    <scope>IDENTIFICATION</scope>
    <source>
        <strain evidence="2">cv. Heinz 1706</strain>
    </source>
</reference>
<feature type="transmembrane region" description="Helical" evidence="1">
    <location>
        <begin position="20"/>
        <end position="38"/>
    </location>
</feature>
<proteinExistence type="predicted"/>
<dbReference type="Gramene" id="Solyc01g104444.1.1">
    <property type="protein sequence ID" value="Solyc01g104444.1.1"/>
    <property type="gene ID" value="Solyc01g104444.1"/>
</dbReference>
<keyword evidence="1" id="KW-0472">Membrane</keyword>
<keyword evidence="1" id="KW-1133">Transmembrane helix</keyword>
<sequence length="265" mass="29596">MPLAAIDLTQATISVSRGGFLIVLFGLLVAIQVVVEFLEMEPPLRLTFLQEENLLLFPRLIHVLGKLSFPQTPPALKHHQFVWLLQIVVKLPMESFDRILCTAGLLFGKLTEDDPAETKLGVLFISSSRQAEDPSCPETSTPTSSLWLSRAKRPGFISADAPFREIRRFGFSTGTFIEQQALSSAIGDRDVQRSVVVVGDTSSIPPRPISLGGTIPDRIFVCFSQQKMHHFMEIWVEIWVRVEVHTGGSVTDKWINFLLDILLLS</sequence>
<dbReference type="EnsemblPlants" id="Solyc01g104444.1.1">
    <property type="protein sequence ID" value="Solyc01g104444.1.1"/>
    <property type="gene ID" value="Solyc01g104444.1"/>
</dbReference>
<dbReference type="InParanoid" id="A0A3Q7EQR1"/>
<keyword evidence="1" id="KW-0812">Transmembrane</keyword>
<evidence type="ECO:0000256" key="1">
    <source>
        <dbReference type="SAM" id="Phobius"/>
    </source>
</evidence>
<name>A0A3Q7EQR1_SOLLC</name>
<reference evidence="2" key="1">
    <citation type="journal article" date="2012" name="Nature">
        <title>The tomato genome sequence provides insights into fleshy fruit evolution.</title>
        <authorList>
            <consortium name="Tomato Genome Consortium"/>
        </authorList>
    </citation>
    <scope>NUCLEOTIDE SEQUENCE [LARGE SCALE GENOMIC DNA]</scope>
    <source>
        <strain evidence="2">cv. Heinz 1706</strain>
    </source>
</reference>
<evidence type="ECO:0000313" key="3">
    <source>
        <dbReference type="Proteomes" id="UP000004994"/>
    </source>
</evidence>
<evidence type="ECO:0000313" key="2">
    <source>
        <dbReference type="EnsemblPlants" id="Solyc01g104444.1.1"/>
    </source>
</evidence>
<dbReference type="Proteomes" id="UP000004994">
    <property type="component" value="Chromosome 1"/>
</dbReference>
<organism evidence="2">
    <name type="scientific">Solanum lycopersicum</name>
    <name type="common">Tomato</name>
    <name type="synonym">Lycopersicon esculentum</name>
    <dbReference type="NCBI Taxonomy" id="4081"/>
    <lineage>
        <taxon>Eukaryota</taxon>
        <taxon>Viridiplantae</taxon>
        <taxon>Streptophyta</taxon>
        <taxon>Embryophyta</taxon>
        <taxon>Tracheophyta</taxon>
        <taxon>Spermatophyta</taxon>
        <taxon>Magnoliopsida</taxon>
        <taxon>eudicotyledons</taxon>
        <taxon>Gunneridae</taxon>
        <taxon>Pentapetalae</taxon>
        <taxon>asterids</taxon>
        <taxon>lamiids</taxon>
        <taxon>Solanales</taxon>
        <taxon>Solanaceae</taxon>
        <taxon>Solanoideae</taxon>
        <taxon>Solaneae</taxon>
        <taxon>Solanum</taxon>
        <taxon>Solanum subgen. Lycopersicon</taxon>
    </lineage>
</organism>